<name>A0A4C1USB3_EUMVA</name>
<protein>
    <submittedName>
        <fullName evidence="1">Uncharacterized protein</fullName>
    </submittedName>
</protein>
<dbReference type="Proteomes" id="UP000299102">
    <property type="component" value="Unassembled WGS sequence"/>
</dbReference>
<organism evidence="1 2">
    <name type="scientific">Eumeta variegata</name>
    <name type="common">Bagworm moth</name>
    <name type="synonym">Eumeta japonica</name>
    <dbReference type="NCBI Taxonomy" id="151549"/>
    <lineage>
        <taxon>Eukaryota</taxon>
        <taxon>Metazoa</taxon>
        <taxon>Ecdysozoa</taxon>
        <taxon>Arthropoda</taxon>
        <taxon>Hexapoda</taxon>
        <taxon>Insecta</taxon>
        <taxon>Pterygota</taxon>
        <taxon>Neoptera</taxon>
        <taxon>Endopterygota</taxon>
        <taxon>Lepidoptera</taxon>
        <taxon>Glossata</taxon>
        <taxon>Ditrysia</taxon>
        <taxon>Tineoidea</taxon>
        <taxon>Psychidae</taxon>
        <taxon>Oiketicinae</taxon>
        <taxon>Eumeta</taxon>
    </lineage>
</organism>
<sequence length="95" mass="10729">MGGGSHLLYGGSHARLPLKSHILETSQAFVNLKFRRWKYGINQNLSPQKRFAKTSDVRNNDEPSPIPEMRRSLLFCQSVFDPGRARAALRRPPGP</sequence>
<accession>A0A4C1USB3</accession>
<keyword evidence="2" id="KW-1185">Reference proteome</keyword>
<comment type="caution">
    <text evidence="1">The sequence shown here is derived from an EMBL/GenBank/DDBJ whole genome shotgun (WGS) entry which is preliminary data.</text>
</comment>
<reference evidence="1 2" key="1">
    <citation type="journal article" date="2019" name="Commun. Biol.">
        <title>The bagworm genome reveals a unique fibroin gene that provides high tensile strength.</title>
        <authorList>
            <person name="Kono N."/>
            <person name="Nakamura H."/>
            <person name="Ohtoshi R."/>
            <person name="Tomita M."/>
            <person name="Numata K."/>
            <person name="Arakawa K."/>
        </authorList>
    </citation>
    <scope>NUCLEOTIDE SEQUENCE [LARGE SCALE GENOMIC DNA]</scope>
</reference>
<dbReference type="AlphaFoldDB" id="A0A4C1USB3"/>
<proteinExistence type="predicted"/>
<dbReference type="EMBL" id="BGZK01000210">
    <property type="protein sequence ID" value="GBP28694.1"/>
    <property type="molecule type" value="Genomic_DNA"/>
</dbReference>
<gene>
    <name evidence="1" type="ORF">EVAR_19735_1</name>
</gene>
<evidence type="ECO:0000313" key="1">
    <source>
        <dbReference type="EMBL" id="GBP28694.1"/>
    </source>
</evidence>
<evidence type="ECO:0000313" key="2">
    <source>
        <dbReference type="Proteomes" id="UP000299102"/>
    </source>
</evidence>